<dbReference type="Gene3D" id="3.40.630.30">
    <property type="match status" value="1"/>
</dbReference>
<protein>
    <submittedName>
        <fullName evidence="2">GNAT family N-acetyltransferase</fullName>
        <ecNumber evidence="2">2.3.1.-</ecNumber>
    </submittedName>
</protein>
<dbReference type="RefSeq" id="WP_263158754.1">
    <property type="nucleotide sequence ID" value="NZ_CP083803.1"/>
</dbReference>
<proteinExistence type="predicted"/>
<dbReference type="InterPro" id="IPR016181">
    <property type="entry name" value="Acyl_CoA_acyltransferase"/>
</dbReference>
<dbReference type="InterPro" id="IPR000182">
    <property type="entry name" value="GNAT_dom"/>
</dbReference>
<gene>
    <name evidence="2" type="ORF">K7K07_20855</name>
</gene>
<dbReference type="Pfam" id="PF13508">
    <property type="entry name" value="Acetyltransf_7"/>
    <property type="match status" value="1"/>
</dbReference>
<evidence type="ECO:0000259" key="1">
    <source>
        <dbReference type="PROSITE" id="PS51186"/>
    </source>
</evidence>
<dbReference type="EC" id="2.3.1.-" evidence="2"/>
<dbReference type="PROSITE" id="PS51186">
    <property type="entry name" value="GNAT"/>
    <property type="match status" value="1"/>
</dbReference>
<keyword evidence="2" id="KW-0808">Transferase</keyword>
<evidence type="ECO:0000313" key="3">
    <source>
        <dbReference type="Proteomes" id="UP001209279"/>
    </source>
</evidence>
<dbReference type="EMBL" id="CP083803">
    <property type="protein sequence ID" value="UXZ44498.1"/>
    <property type="molecule type" value="Genomic_DNA"/>
</dbReference>
<reference evidence="2" key="1">
    <citation type="submission" date="2021-08" db="EMBL/GenBank/DDBJ databases">
        <authorList>
            <person name="Yaryura P.M."/>
            <person name="Bianco M.I."/>
            <person name="Morais C."/>
            <person name="Setubal J.C."/>
        </authorList>
    </citation>
    <scope>NUCLEOTIDE SEQUENCE</scope>
    <source>
        <strain evidence="2">AP1</strain>
    </source>
</reference>
<evidence type="ECO:0000313" key="2">
    <source>
        <dbReference type="EMBL" id="UXZ44498.1"/>
    </source>
</evidence>
<name>A0AAJ5SSA8_9PSED</name>
<dbReference type="GO" id="GO:0016747">
    <property type="term" value="F:acyltransferase activity, transferring groups other than amino-acyl groups"/>
    <property type="evidence" value="ECO:0007669"/>
    <property type="project" value="InterPro"/>
</dbReference>
<dbReference type="AlphaFoldDB" id="A0AAJ5SSA8"/>
<sequence>MIRAATHADIPRLVELGTLLHDTSTYAATSFKPDKVARFLGQLIDGLGVVFAAEVDGVVVGGFAGAITEQWFSDDLLAYDYSLFIEPGKRQGAIAIKLILAFQNWAKAKGAKHIHMGITTGINTEGTARLYKYLGFQYVGPLFTMEVDHGR</sequence>
<organism evidence="2 3">
    <name type="scientific">Pseudomonas soli</name>
    <dbReference type="NCBI Taxonomy" id="1306993"/>
    <lineage>
        <taxon>Bacteria</taxon>
        <taxon>Pseudomonadati</taxon>
        <taxon>Pseudomonadota</taxon>
        <taxon>Gammaproteobacteria</taxon>
        <taxon>Pseudomonadales</taxon>
        <taxon>Pseudomonadaceae</taxon>
        <taxon>Pseudomonas</taxon>
    </lineage>
</organism>
<keyword evidence="2" id="KW-0012">Acyltransferase</keyword>
<dbReference type="Proteomes" id="UP001209279">
    <property type="component" value="Chromosome"/>
</dbReference>
<dbReference type="SUPFAM" id="SSF55729">
    <property type="entry name" value="Acyl-CoA N-acyltransferases (Nat)"/>
    <property type="match status" value="1"/>
</dbReference>
<feature type="domain" description="N-acetyltransferase" evidence="1">
    <location>
        <begin position="1"/>
        <end position="151"/>
    </location>
</feature>
<accession>A0AAJ5SSA8</accession>